<evidence type="ECO:0000313" key="1">
    <source>
        <dbReference type="EMBL" id="MED6129345.1"/>
    </source>
</evidence>
<reference evidence="1 2" key="1">
    <citation type="journal article" date="2023" name="Plants (Basel)">
        <title>Bridging the Gap: Combining Genomics and Transcriptomics Approaches to Understand Stylosanthes scabra, an Orphan Legume from the Brazilian Caatinga.</title>
        <authorList>
            <person name="Ferreira-Neto J.R.C."/>
            <person name="da Silva M.D."/>
            <person name="Binneck E."/>
            <person name="de Melo N.F."/>
            <person name="da Silva R.H."/>
            <person name="de Melo A.L.T.M."/>
            <person name="Pandolfi V."/>
            <person name="Bustamante F.O."/>
            <person name="Brasileiro-Vidal A.C."/>
            <person name="Benko-Iseppon A.M."/>
        </authorList>
    </citation>
    <scope>NUCLEOTIDE SEQUENCE [LARGE SCALE GENOMIC DNA]</scope>
    <source>
        <tissue evidence="1">Leaves</tissue>
    </source>
</reference>
<dbReference type="Gene3D" id="3.80.10.10">
    <property type="entry name" value="Ribonuclease Inhibitor"/>
    <property type="match status" value="1"/>
</dbReference>
<dbReference type="EMBL" id="JASCZI010034625">
    <property type="protein sequence ID" value="MED6129345.1"/>
    <property type="molecule type" value="Genomic_DNA"/>
</dbReference>
<accession>A0ABU6RZH6</accession>
<dbReference type="Proteomes" id="UP001341840">
    <property type="component" value="Unassembled WGS sequence"/>
</dbReference>
<evidence type="ECO:0000313" key="2">
    <source>
        <dbReference type="Proteomes" id="UP001341840"/>
    </source>
</evidence>
<comment type="caution">
    <text evidence="1">The sequence shown here is derived from an EMBL/GenBank/DDBJ whole genome shotgun (WGS) entry which is preliminary data.</text>
</comment>
<dbReference type="SUPFAM" id="SSF52058">
    <property type="entry name" value="L domain-like"/>
    <property type="match status" value="1"/>
</dbReference>
<protein>
    <submittedName>
        <fullName evidence="1">Uncharacterized protein</fullName>
    </submittedName>
</protein>
<proteinExistence type="predicted"/>
<keyword evidence="2" id="KW-1185">Reference proteome</keyword>
<feature type="non-terminal residue" evidence="1">
    <location>
        <position position="120"/>
    </location>
</feature>
<sequence>MNSQCRGLTHVWIDGENDESKRLPKEGWLPASLESLTLSRIKSVETLECKGLAHLTSLKRLVIDDCPKLENIEGEKLPASLKQLEIHNSPLLGKRCQMKEPQLWSKISHIRKIQVDDRWI</sequence>
<organism evidence="1 2">
    <name type="scientific">Stylosanthes scabra</name>
    <dbReference type="NCBI Taxonomy" id="79078"/>
    <lineage>
        <taxon>Eukaryota</taxon>
        <taxon>Viridiplantae</taxon>
        <taxon>Streptophyta</taxon>
        <taxon>Embryophyta</taxon>
        <taxon>Tracheophyta</taxon>
        <taxon>Spermatophyta</taxon>
        <taxon>Magnoliopsida</taxon>
        <taxon>eudicotyledons</taxon>
        <taxon>Gunneridae</taxon>
        <taxon>Pentapetalae</taxon>
        <taxon>rosids</taxon>
        <taxon>fabids</taxon>
        <taxon>Fabales</taxon>
        <taxon>Fabaceae</taxon>
        <taxon>Papilionoideae</taxon>
        <taxon>50 kb inversion clade</taxon>
        <taxon>dalbergioids sensu lato</taxon>
        <taxon>Dalbergieae</taxon>
        <taxon>Pterocarpus clade</taxon>
        <taxon>Stylosanthes</taxon>
    </lineage>
</organism>
<gene>
    <name evidence="1" type="ORF">PIB30_107034</name>
</gene>
<name>A0ABU6RZH6_9FABA</name>
<dbReference type="InterPro" id="IPR032675">
    <property type="entry name" value="LRR_dom_sf"/>
</dbReference>